<keyword evidence="9" id="KW-1185">Reference proteome</keyword>
<comment type="caution">
    <text evidence="8">The sequence shown here is derived from an EMBL/GenBank/DDBJ whole genome shotgun (WGS) entry which is preliminary data.</text>
</comment>
<dbReference type="InterPro" id="IPR002182">
    <property type="entry name" value="NB-ARC"/>
</dbReference>
<dbReference type="Pfam" id="PF03704">
    <property type="entry name" value="BTAD"/>
    <property type="match status" value="1"/>
</dbReference>
<evidence type="ECO:0000256" key="6">
    <source>
        <dbReference type="PROSITE-ProRule" id="PRU01091"/>
    </source>
</evidence>
<sequence length="1022" mass="112104">MRFLVLGPLEIDDVGWSVESLPSRQRTVLAMLLLQANSVVPVDQLVDAVWGGSPPRTARSQIQICVSQLRQRFSAAALYDVIGTRPPGYSFRIQHGQLDLDVFRSSVEEGREAVKRGDLEAGARHLRSALLIWRGDAFADIESEKVESAATFLGEQRIAVTEECLEVELQLGRHNELIGELSALIDRYPFRERLRAQLMISLYRAGRQAEALQVFRDARSVLQEELGLEPGPELRELERAILVADPVLEPAGGFSALNASAVSLAAPSVPRLLPTTIGDFTGRRRQLAQLRRRLAAHTDDPGARRLAPAIEVITGKGGIGKTTLAVHLAHQLSEEYPDGQLYVRLQDSALKPVPAGEVLETFLRALGVTGKEMPAEVEARAAMYRDRLAGRKVLLLLDNAVDEGQVLTLLPGTTSCAVLVTSRARLTGLPGAHHSLLHEFDDEHAVELVENVLGSDSRNFDGAQLRRLARLCGGLPLALRIAAARLAAHPHWTVPHLTQRLSDETRALDEFTHGSLDIRDNIALSCQQLPTQAHSLFRRLALVEAPDFGSWVAAGLAGTGVTEAEDILDTLLEAHLIEVEIRPDVAPRYRLHDLIRRYAREQLEAVEPGRERDAALSRLLGACLFLAETAHGREYGGGHTMLTGTAKRWTFEASEVENILGDPLEWLERELPTLSSMVLRACSLDEHELAWSLALPLITLYESRGGFEEWRRVHGAVLDAVTAAGNTRGKAAMLYSLGTMHVHKEDFPEAELLLQQAQDAFAEVGDELGGALAVRNRAYLARVRGETESAMTGYEQALVALRRVDDRVGQAHVLNGMAQIRLTQERFDEAAGLLERALDVAQLTNSRRVNAQIFHRFGELHLHCGRTEAAAEAFRNALTEVREAGDRTGEAFSLHGLGLVHLRAERHADAEEVLGHALTLATQSMQQILSARILVALADVHCSEGRQLKAARDLATAFSAFVRAGATPWQIDVLKRFHELPVAESEAVLFSVLADRVLAALPDGADPDVEVHARALRRRLAG</sequence>
<dbReference type="InterPro" id="IPR027417">
    <property type="entry name" value="P-loop_NTPase"/>
</dbReference>
<dbReference type="PANTHER" id="PTHR35807">
    <property type="entry name" value="TRANSCRIPTIONAL REGULATOR REDD-RELATED"/>
    <property type="match status" value="1"/>
</dbReference>
<feature type="DNA-binding region" description="OmpR/PhoB-type" evidence="6">
    <location>
        <begin position="1"/>
        <end position="93"/>
    </location>
</feature>
<dbReference type="InterPro" id="IPR016032">
    <property type="entry name" value="Sig_transdc_resp-reg_C-effctor"/>
</dbReference>
<gene>
    <name evidence="8" type="ORF">H9Y04_40935</name>
</gene>
<dbReference type="Gene3D" id="1.10.10.10">
    <property type="entry name" value="Winged helix-like DNA-binding domain superfamily/Winged helix DNA-binding domain"/>
    <property type="match status" value="1"/>
</dbReference>
<dbReference type="Gene3D" id="1.25.40.10">
    <property type="entry name" value="Tetratricopeptide repeat domain"/>
    <property type="match status" value="2"/>
</dbReference>
<dbReference type="SUPFAM" id="SSF52540">
    <property type="entry name" value="P-loop containing nucleoside triphosphate hydrolases"/>
    <property type="match status" value="1"/>
</dbReference>
<dbReference type="InterPro" id="IPR036388">
    <property type="entry name" value="WH-like_DNA-bd_sf"/>
</dbReference>
<dbReference type="SUPFAM" id="SSF46894">
    <property type="entry name" value="C-terminal effector domain of the bipartite response regulators"/>
    <property type="match status" value="1"/>
</dbReference>
<protein>
    <submittedName>
        <fullName evidence="8">Tetratricopeptide repeat protein</fullName>
    </submittedName>
</protein>
<keyword evidence="2" id="KW-0902">Two-component regulatory system</keyword>
<comment type="similarity">
    <text evidence="1">Belongs to the AfsR/DnrI/RedD regulatory family.</text>
</comment>
<evidence type="ECO:0000256" key="3">
    <source>
        <dbReference type="ARBA" id="ARBA00023015"/>
    </source>
</evidence>
<dbReference type="EMBL" id="JACTVJ010000030">
    <property type="protein sequence ID" value="MBC9718911.1"/>
    <property type="molecule type" value="Genomic_DNA"/>
</dbReference>
<dbReference type="SMART" id="SM01043">
    <property type="entry name" value="BTAD"/>
    <property type="match status" value="1"/>
</dbReference>
<evidence type="ECO:0000256" key="5">
    <source>
        <dbReference type="ARBA" id="ARBA00023163"/>
    </source>
</evidence>
<dbReference type="Pfam" id="PF00486">
    <property type="entry name" value="Trans_reg_C"/>
    <property type="match status" value="1"/>
</dbReference>
<dbReference type="Gene3D" id="3.40.50.300">
    <property type="entry name" value="P-loop containing nucleotide triphosphate hydrolases"/>
    <property type="match status" value="1"/>
</dbReference>
<organism evidence="8 9">
    <name type="scientific">Streptomyces polyasparticus</name>
    <dbReference type="NCBI Taxonomy" id="2767826"/>
    <lineage>
        <taxon>Bacteria</taxon>
        <taxon>Bacillati</taxon>
        <taxon>Actinomycetota</taxon>
        <taxon>Actinomycetes</taxon>
        <taxon>Kitasatosporales</taxon>
        <taxon>Streptomycetaceae</taxon>
        <taxon>Streptomyces</taxon>
    </lineage>
</organism>
<dbReference type="SMART" id="SM00028">
    <property type="entry name" value="TPR"/>
    <property type="match status" value="5"/>
</dbReference>
<evidence type="ECO:0000313" key="9">
    <source>
        <dbReference type="Proteomes" id="UP000642284"/>
    </source>
</evidence>
<feature type="domain" description="OmpR/PhoB-type" evidence="7">
    <location>
        <begin position="1"/>
        <end position="93"/>
    </location>
</feature>
<dbReference type="RefSeq" id="WP_187819332.1">
    <property type="nucleotide sequence ID" value="NZ_JACTVJ010000030.1"/>
</dbReference>
<dbReference type="CDD" id="cd15831">
    <property type="entry name" value="BTAD"/>
    <property type="match status" value="1"/>
</dbReference>
<dbReference type="Proteomes" id="UP000642284">
    <property type="component" value="Unassembled WGS sequence"/>
</dbReference>
<dbReference type="PANTHER" id="PTHR35807:SF1">
    <property type="entry name" value="TRANSCRIPTIONAL REGULATOR REDD"/>
    <property type="match status" value="1"/>
</dbReference>
<evidence type="ECO:0000259" key="7">
    <source>
        <dbReference type="PROSITE" id="PS51755"/>
    </source>
</evidence>
<dbReference type="SUPFAM" id="SSF48452">
    <property type="entry name" value="TPR-like"/>
    <property type="match status" value="3"/>
</dbReference>
<dbReference type="InterPro" id="IPR011990">
    <property type="entry name" value="TPR-like_helical_dom_sf"/>
</dbReference>
<proteinExistence type="inferred from homology"/>
<evidence type="ECO:0000256" key="2">
    <source>
        <dbReference type="ARBA" id="ARBA00023012"/>
    </source>
</evidence>
<accession>A0ABR7STU5</accession>
<reference evidence="8 9" key="1">
    <citation type="submission" date="2020-08" db="EMBL/GenBank/DDBJ databases">
        <title>Genemic of Streptomyces polyaspartic.</title>
        <authorList>
            <person name="Liu W."/>
        </authorList>
    </citation>
    <scope>NUCLEOTIDE SEQUENCE [LARGE SCALE GENOMIC DNA]</scope>
    <source>
        <strain evidence="8 9">TRM66268-LWL</strain>
    </source>
</reference>
<keyword evidence="5" id="KW-0804">Transcription</keyword>
<dbReference type="SMART" id="SM00862">
    <property type="entry name" value="Trans_reg_C"/>
    <property type="match status" value="1"/>
</dbReference>
<evidence type="ECO:0000256" key="4">
    <source>
        <dbReference type="ARBA" id="ARBA00023125"/>
    </source>
</evidence>
<name>A0ABR7STU5_9ACTN</name>
<dbReference type="InterPro" id="IPR019734">
    <property type="entry name" value="TPR_rpt"/>
</dbReference>
<dbReference type="PRINTS" id="PR00364">
    <property type="entry name" value="DISEASERSIST"/>
</dbReference>
<keyword evidence="3" id="KW-0805">Transcription regulation</keyword>
<keyword evidence="4 6" id="KW-0238">DNA-binding</keyword>
<dbReference type="Pfam" id="PF00931">
    <property type="entry name" value="NB-ARC"/>
    <property type="match status" value="1"/>
</dbReference>
<dbReference type="InterPro" id="IPR001867">
    <property type="entry name" value="OmpR/PhoB-type_DNA-bd"/>
</dbReference>
<evidence type="ECO:0000313" key="8">
    <source>
        <dbReference type="EMBL" id="MBC9718911.1"/>
    </source>
</evidence>
<dbReference type="InterPro" id="IPR005158">
    <property type="entry name" value="BTAD"/>
</dbReference>
<evidence type="ECO:0000256" key="1">
    <source>
        <dbReference type="ARBA" id="ARBA00005820"/>
    </source>
</evidence>
<dbReference type="Pfam" id="PF13424">
    <property type="entry name" value="TPR_12"/>
    <property type="match status" value="2"/>
</dbReference>
<dbReference type="InterPro" id="IPR051677">
    <property type="entry name" value="AfsR-DnrI-RedD_regulator"/>
</dbReference>
<dbReference type="PROSITE" id="PS51755">
    <property type="entry name" value="OMPR_PHOB"/>
    <property type="match status" value="1"/>
</dbReference>